<proteinExistence type="predicted"/>
<sequence length="56" mass="6119">KHRKATSKDAKLNFFNQKSGLAAHTMQDTSQDGRGSSDVNSPPFEPVDTKQGDKIT</sequence>
<evidence type="ECO:0000313" key="3">
    <source>
        <dbReference type="Proteomes" id="UP001295444"/>
    </source>
</evidence>
<feature type="non-terminal residue" evidence="2">
    <location>
        <position position="1"/>
    </location>
</feature>
<gene>
    <name evidence="2" type="ORF">PECUL_23A003457</name>
</gene>
<organism evidence="2 3">
    <name type="scientific">Pelobates cultripes</name>
    <name type="common">Western spadefoot toad</name>
    <dbReference type="NCBI Taxonomy" id="61616"/>
    <lineage>
        <taxon>Eukaryota</taxon>
        <taxon>Metazoa</taxon>
        <taxon>Chordata</taxon>
        <taxon>Craniata</taxon>
        <taxon>Vertebrata</taxon>
        <taxon>Euteleostomi</taxon>
        <taxon>Amphibia</taxon>
        <taxon>Batrachia</taxon>
        <taxon>Anura</taxon>
        <taxon>Pelobatoidea</taxon>
        <taxon>Pelobatidae</taxon>
        <taxon>Pelobates</taxon>
    </lineage>
</organism>
<keyword evidence="3" id="KW-1185">Reference proteome</keyword>
<accession>A0AAD1WS16</accession>
<feature type="compositionally biased region" description="Polar residues" evidence="1">
    <location>
        <begin position="26"/>
        <end position="40"/>
    </location>
</feature>
<dbReference type="Proteomes" id="UP001295444">
    <property type="component" value="Chromosome 10"/>
</dbReference>
<evidence type="ECO:0000256" key="1">
    <source>
        <dbReference type="SAM" id="MobiDB-lite"/>
    </source>
</evidence>
<dbReference type="AlphaFoldDB" id="A0AAD1WS16"/>
<feature type="compositionally biased region" description="Basic and acidic residues" evidence="1">
    <location>
        <begin position="47"/>
        <end position="56"/>
    </location>
</feature>
<feature type="non-terminal residue" evidence="2">
    <location>
        <position position="56"/>
    </location>
</feature>
<feature type="region of interest" description="Disordered" evidence="1">
    <location>
        <begin position="1"/>
        <end position="56"/>
    </location>
</feature>
<feature type="compositionally biased region" description="Basic and acidic residues" evidence="1">
    <location>
        <begin position="1"/>
        <end position="11"/>
    </location>
</feature>
<evidence type="ECO:0000313" key="2">
    <source>
        <dbReference type="EMBL" id="CAH2319725.1"/>
    </source>
</evidence>
<protein>
    <submittedName>
        <fullName evidence="2">Uncharacterized protein</fullName>
    </submittedName>
</protein>
<name>A0AAD1WS16_PELCU</name>
<reference evidence="2" key="1">
    <citation type="submission" date="2022-03" db="EMBL/GenBank/DDBJ databases">
        <authorList>
            <person name="Alioto T."/>
            <person name="Alioto T."/>
            <person name="Gomez Garrido J."/>
        </authorList>
    </citation>
    <scope>NUCLEOTIDE SEQUENCE</scope>
</reference>
<dbReference type="EMBL" id="OW240921">
    <property type="protein sequence ID" value="CAH2319725.1"/>
    <property type="molecule type" value="Genomic_DNA"/>
</dbReference>